<accession>G0V3T4</accession>
<dbReference type="EC" id="3.5.99.6" evidence="4"/>
<dbReference type="eggNOG" id="COG0363">
    <property type="taxonomic scope" value="Bacteria"/>
</dbReference>
<dbReference type="NCBIfam" id="NF001684">
    <property type="entry name" value="PRK00443.1-4"/>
    <property type="match status" value="1"/>
</dbReference>
<dbReference type="UniPathway" id="UPA00629">
    <property type="reaction ID" value="UER00684"/>
</dbReference>
<dbReference type="GO" id="GO:0019262">
    <property type="term" value="P:N-acetylneuraminate catabolic process"/>
    <property type="evidence" value="ECO:0007669"/>
    <property type="project" value="UniProtKB-UniRule"/>
</dbReference>
<dbReference type="OrthoDB" id="9791139at2"/>
<dbReference type="GO" id="GO:0006046">
    <property type="term" value="P:N-acetylglucosamine catabolic process"/>
    <property type="evidence" value="ECO:0007669"/>
    <property type="project" value="UniProtKB-UniRule"/>
</dbReference>
<comment type="function">
    <text evidence="4">Catalyzes the reversible isomerization-deamination of glucosamine 6-phosphate (GlcN6P) to form fructose 6-phosphate (Fru6P) and ammonium ion.</text>
</comment>
<feature type="active site" description="Proton acceptor; for ring-opening step" evidence="4">
    <location>
        <position position="138"/>
    </location>
</feature>
<feature type="active site" description="For ring-opening step" evidence="4">
    <location>
        <position position="143"/>
    </location>
</feature>
<comment type="caution">
    <text evidence="6">The sequence shown here is derived from an EMBL/GenBank/DDBJ whole genome shotgun (WGS) entry which is preliminary data.</text>
</comment>
<evidence type="ECO:0000256" key="4">
    <source>
        <dbReference type="HAMAP-Rule" id="MF_01241"/>
    </source>
</evidence>
<dbReference type="InterPro" id="IPR037171">
    <property type="entry name" value="NagB/RpiA_transferase-like"/>
</dbReference>
<feature type="active site" description="For ring-opening step" evidence="4">
    <location>
        <position position="136"/>
    </location>
</feature>
<keyword evidence="7" id="KW-1185">Reference proteome</keyword>
<comment type="similarity">
    <text evidence="4">Belongs to the glucosamine/galactosamine-6-phosphate isomerase family. NagB subfamily.</text>
</comment>
<evidence type="ECO:0000313" key="7">
    <source>
        <dbReference type="Proteomes" id="UP000007652"/>
    </source>
</evidence>
<dbReference type="GO" id="GO:0005975">
    <property type="term" value="P:carbohydrate metabolic process"/>
    <property type="evidence" value="ECO:0007669"/>
    <property type="project" value="InterPro"/>
</dbReference>
<protein>
    <recommendedName>
        <fullName evidence="4">Glucosamine-6-phosphate deaminase</fullName>
        <ecNumber evidence="4">3.5.99.6</ecNumber>
    </recommendedName>
    <alternativeName>
        <fullName evidence="4">GlcN6P deaminase</fullName>
        <shortName evidence="4">GNPDA</shortName>
    </alternativeName>
    <alternativeName>
        <fullName evidence="4">Glucosamine-6-phosphate isomerase</fullName>
    </alternativeName>
</protein>
<dbReference type="PANTHER" id="PTHR11280">
    <property type="entry name" value="GLUCOSAMINE-6-PHOSPHATE ISOMERASE"/>
    <property type="match status" value="1"/>
</dbReference>
<dbReference type="GO" id="GO:0006043">
    <property type="term" value="P:glucosamine catabolic process"/>
    <property type="evidence" value="ECO:0007669"/>
    <property type="project" value="TreeGrafter"/>
</dbReference>
<feature type="domain" description="Glucosamine/galactosamine-6-phosphate isomerase" evidence="5">
    <location>
        <begin position="27"/>
        <end position="224"/>
    </location>
</feature>
<dbReference type="RefSeq" id="WP_008907497.1">
    <property type="nucleotide sequence ID" value="NZ_CAKP01000002.1"/>
</dbReference>
<evidence type="ECO:0000259" key="5">
    <source>
        <dbReference type="Pfam" id="PF01182"/>
    </source>
</evidence>
<dbReference type="Gene3D" id="3.40.50.1360">
    <property type="match status" value="1"/>
</dbReference>
<comment type="caution">
    <text evidence="4">Lacks conserved residue(s) required for the propagation of feature annotation.</text>
</comment>
<dbReference type="GO" id="GO:0042802">
    <property type="term" value="F:identical protein binding"/>
    <property type="evidence" value="ECO:0007669"/>
    <property type="project" value="TreeGrafter"/>
</dbReference>
<dbReference type="AlphaFoldDB" id="G0V3T4"/>
<dbReference type="FunFam" id="3.40.50.1360:FF:000003">
    <property type="entry name" value="Glucosamine-6-phosphate deaminase"/>
    <property type="match status" value="1"/>
</dbReference>
<dbReference type="SUPFAM" id="SSF100950">
    <property type="entry name" value="NagB/RpiA/CoA transferase-like"/>
    <property type="match status" value="1"/>
</dbReference>
<dbReference type="NCBIfam" id="TIGR00502">
    <property type="entry name" value="nagB"/>
    <property type="match status" value="1"/>
</dbReference>
<evidence type="ECO:0000256" key="1">
    <source>
        <dbReference type="ARBA" id="ARBA00000644"/>
    </source>
</evidence>
<keyword evidence="3 4" id="KW-0119">Carbohydrate metabolism</keyword>
<evidence type="ECO:0000313" key="6">
    <source>
        <dbReference type="EMBL" id="CCC57774.1"/>
    </source>
</evidence>
<dbReference type="CDD" id="cd01399">
    <property type="entry name" value="GlcN6P_deaminase"/>
    <property type="match status" value="1"/>
</dbReference>
<comment type="catalytic activity">
    <reaction evidence="1 4">
        <text>alpha-D-glucosamine 6-phosphate + H2O = beta-D-fructose 6-phosphate + NH4(+)</text>
        <dbReference type="Rhea" id="RHEA:12172"/>
        <dbReference type="ChEBI" id="CHEBI:15377"/>
        <dbReference type="ChEBI" id="CHEBI:28938"/>
        <dbReference type="ChEBI" id="CHEBI:57634"/>
        <dbReference type="ChEBI" id="CHEBI:75989"/>
        <dbReference type="EC" id="3.5.99.6"/>
    </reaction>
</comment>
<keyword evidence="2 4" id="KW-0378">Hydrolase</keyword>
<dbReference type="EMBL" id="CAKP01000002">
    <property type="protein sequence ID" value="CCC57774.1"/>
    <property type="molecule type" value="Genomic_DNA"/>
</dbReference>
<sequence>MRIIIEDSYESMSKKAALMLAGQILLKPDTILGLATGSTPIGMYKELVRMHKEEDLDFSNVVTFNLDEYVGLDKNDKNSYHYYMFQNFFNHINIKKENIYIPDGMAQDLEEECKRYERIIEEKGGIDLQILGIGKNGHIGFNEPDLKFEATTHVVKLDEETIMANSRFFNSIAEVPRFAISMGIKTIMHSKKIILLASGEEKAEAIYKAIYGPIVPKHPASVLQLHPDVTFILDKDAAKFIKLR</sequence>
<dbReference type="STRING" id="857293.CAAU_0124"/>
<proteinExistence type="inferred from homology"/>
<organism evidence="6 7">
    <name type="scientific">Caloramator australicus RC3</name>
    <dbReference type="NCBI Taxonomy" id="857293"/>
    <lineage>
        <taxon>Bacteria</taxon>
        <taxon>Bacillati</taxon>
        <taxon>Bacillota</taxon>
        <taxon>Clostridia</taxon>
        <taxon>Eubacteriales</taxon>
        <taxon>Clostridiaceae</taxon>
        <taxon>Caloramator</taxon>
    </lineage>
</organism>
<dbReference type="InterPro" id="IPR004547">
    <property type="entry name" value="Glucosamine6P_isomerase"/>
</dbReference>
<gene>
    <name evidence="4" type="primary">nagB</name>
    <name evidence="6" type="ORF">CAAU_0124</name>
</gene>
<reference evidence="6 7" key="1">
    <citation type="journal article" date="2011" name="J. Bacteriol.">
        <title>Draft genome sequence of Caloramator australicus strain RC3T, a thermoanaerobe from the Great Artesian Basin of Australia.</title>
        <authorList>
            <person name="Ogg C.D."/>
            <person name="Patel B.K.C."/>
        </authorList>
    </citation>
    <scope>NUCLEOTIDE SEQUENCE [LARGE SCALE GENOMIC DNA]</scope>
    <source>
        <strain evidence="6 7">RC3</strain>
    </source>
</reference>
<feature type="active site" description="Proton acceptor; for enolization step" evidence="4">
    <location>
        <position position="67"/>
    </location>
</feature>
<dbReference type="InterPro" id="IPR018321">
    <property type="entry name" value="Glucosamine6P_isomerase_CS"/>
</dbReference>
<comment type="pathway">
    <text evidence="4">Amino-sugar metabolism; N-acetylneuraminate degradation; D-fructose 6-phosphate from N-acetylneuraminate: step 5/5.</text>
</comment>
<dbReference type="PROSITE" id="PS01161">
    <property type="entry name" value="GLC_GALNAC_ISOMERASE"/>
    <property type="match status" value="1"/>
</dbReference>
<dbReference type="InterPro" id="IPR006148">
    <property type="entry name" value="Glc/Gal-6P_isomerase"/>
</dbReference>
<dbReference type="GO" id="GO:0005737">
    <property type="term" value="C:cytoplasm"/>
    <property type="evidence" value="ECO:0007669"/>
    <property type="project" value="TreeGrafter"/>
</dbReference>
<evidence type="ECO:0000256" key="3">
    <source>
        <dbReference type="ARBA" id="ARBA00023277"/>
    </source>
</evidence>
<dbReference type="Pfam" id="PF01182">
    <property type="entry name" value="Glucosamine_iso"/>
    <property type="match status" value="1"/>
</dbReference>
<dbReference type="HAMAP" id="MF_01241">
    <property type="entry name" value="GlcN6P_deamin"/>
    <property type="match status" value="1"/>
</dbReference>
<dbReference type="PANTHER" id="PTHR11280:SF5">
    <property type="entry name" value="GLUCOSAMINE-6-PHOSPHATE ISOMERASE"/>
    <property type="match status" value="1"/>
</dbReference>
<evidence type="ECO:0000256" key="2">
    <source>
        <dbReference type="ARBA" id="ARBA00022801"/>
    </source>
</evidence>
<name>G0V3T4_9CLOT</name>
<dbReference type="GO" id="GO:0004342">
    <property type="term" value="F:glucosamine-6-phosphate deaminase activity"/>
    <property type="evidence" value="ECO:0007669"/>
    <property type="project" value="UniProtKB-UniRule"/>
</dbReference>
<dbReference type="Proteomes" id="UP000007652">
    <property type="component" value="Unassembled WGS sequence"/>
</dbReference>